<evidence type="ECO:0000313" key="7">
    <source>
        <dbReference type="Ensembl" id="ENSSANP00000016867.1"/>
    </source>
</evidence>
<dbReference type="GO" id="GO:0019226">
    <property type="term" value="P:transmission of nerve impulse"/>
    <property type="evidence" value="ECO:0007669"/>
    <property type="project" value="TreeGrafter"/>
</dbReference>
<dbReference type="GO" id="GO:0098970">
    <property type="term" value="P:postsynaptic neurotransmitter receptor diffusion trapping"/>
    <property type="evidence" value="ECO:0007669"/>
    <property type="project" value="TreeGrafter"/>
</dbReference>
<dbReference type="GO" id="GO:0005245">
    <property type="term" value="F:voltage-gated calcium channel activity"/>
    <property type="evidence" value="ECO:0007669"/>
    <property type="project" value="TreeGrafter"/>
</dbReference>
<dbReference type="Ensembl" id="ENSSANT00000018007.1">
    <property type="protein sequence ID" value="ENSSANP00000016867.1"/>
    <property type="gene ID" value="ENSSANG00000008894.1"/>
</dbReference>
<evidence type="ECO:0000313" key="8">
    <source>
        <dbReference type="Proteomes" id="UP000472260"/>
    </source>
</evidence>
<dbReference type="Pfam" id="PF00822">
    <property type="entry name" value="PMP22_Claudin"/>
    <property type="match status" value="1"/>
</dbReference>
<accession>A0A671L9W5</accession>
<dbReference type="PANTHER" id="PTHR12107">
    <property type="entry name" value="VOLTAGE-DEPENDENT CALCIUM CHANNEL GAMMA SUBUNIT"/>
    <property type="match status" value="1"/>
</dbReference>
<comment type="similarity">
    <text evidence="2 6">Belongs to the PMP-22/EMP/MP20 family. CACNG subfamily.</text>
</comment>
<feature type="transmembrane region" description="Helical" evidence="6">
    <location>
        <begin position="90"/>
        <end position="112"/>
    </location>
</feature>
<dbReference type="GO" id="GO:0051968">
    <property type="term" value="P:positive regulation of synaptic transmission, glutamatergic"/>
    <property type="evidence" value="ECO:0007669"/>
    <property type="project" value="TreeGrafter"/>
</dbReference>
<dbReference type="GO" id="GO:0098943">
    <property type="term" value="P:neurotransmitter receptor transport, postsynaptic endosome to lysosome"/>
    <property type="evidence" value="ECO:0007669"/>
    <property type="project" value="TreeGrafter"/>
</dbReference>
<dbReference type="Gene3D" id="1.20.140.150">
    <property type="match status" value="2"/>
</dbReference>
<feature type="transmembrane region" description="Helical" evidence="6">
    <location>
        <begin position="15"/>
        <end position="35"/>
    </location>
</feature>
<name>A0A671L9W5_9TELE</name>
<feature type="transmembrane region" description="Helical" evidence="6">
    <location>
        <begin position="118"/>
        <end position="141"/>
    </location>
</feature>
<keyword evidence="3 6" id="KW-0812">Transmembrane</keyword>
<dbReference type="AlphaFoldDB" id="A0A671L9W5"/>
<keyword evidence="5 6" id="KW-0472">Membrane</keyword>
<dbReference type="GO" id="GO:0099590">
    <property type="term" value="P:neurotransmitter receptor internalization"/>
    <property type="evidence" value="ECO:0007669"/>
    <property type="project" value="TreeGrafter"/>
</dbReference>
<dbReference type="GO" id="GO:0098839">
    <property type="term" value="C:postsynaptic density membrane"/>
    <property type="evidence" value="ECO:0007669"/>
    <property type="project" value="TreeGrafter"/>
</dbReference>
<dbReference type="InterPro" id="IPR051072">
    <property type="entry name" value="CACNG_subunit"/>
</dbReference>
<keyword evidence="6" id="KW-0407">Ion channel</keyword>
<evidence type="ECO:0000256" key="5">
    <source>
        <dbReference type="ARBA" id="ARBA00023136"/>
    </source>
</evidence>
<dbReference type="InterPro" id="IPR008368">
    <property type="entry name" value="VDCC_gsu"/>
</dbReference>
<protein>
    <submittedName>
        <fullName evidence="7">Voltage-dependent calcium channel gamma-4 subunit-like</fullName>
    </submittedName>
</protein>
<organism evidence="7 8">
    <name type="scientific">Sinocyclocheilus anshuiensis</name>
    <dbReference type="NCBI Taxonomy" id="1608454"/>
    <lineage>
        <taxon>Eukaryota</taxon>
        <taxon>Metazoa</taxon>
        <taxon>Chordata</taxon>
        <taxon>Craniata</taxon>
        <taxon>Vertebrata</taxon>
        <taxon>Euteleostomi</taxon>
        <taxon>Actinopterygii</taxon>
        <taxon>Neopterygii</taxon>
        <taxon>Teleostei</taxon>
        <taxon>Ostariophysi</taxon>
        <taxon>Cypriniformes</taxon>
        <taxon>Cyprinidae</taxon>
        <taxon>Cyprininae</taxon>
        <taxon>Sinocyclocheilus</taxon>
    </lineage>
</organism>
<dbReference type="InterPro" id="IPR004031">
    <property type="entry name" value="PMP22/EMP/MP20/Claudin"/>
</dbReference>
<reference evidence="7" key="1">
    <citation type="submission" date="2025-08" db="UniProtKB">
        <authorList>
            <consortium name="Ensembl"/>
        </authorList>
    </citation>
    <scope>IDENTIFICATION</scope>
</reference>
<keyword evidence="8" id="KW-1185">Reference proteome</keyword>
<dbReference type="PANTHER" id="PTHR12107:SF7">
    <property type="entry name" value="VOLTAGE-DEPENDENT CALCIUM CHANNEL GAMMA-4 SUBUNIT"/>
    <property type="match status" value="1"/>
</dbReference>
<proteinExistence type="inferred from homology"/>
<evidence type="ECO:0000256" key="2">
    <source>
        <dbReference type="ARBA" id="ARBA00007111"/>
    </source>
</evidence>
<gene>
    <name evidence="7" type="primary">LOC107688901</name>
</gene>
<evidence type="ECO:0000256" key="4">
    <source>
        <dbReference type="ARBA" id="ARBA00022989"/>
    </source>
</evidence>
<sequence>MAWCDRGVQIVSTSLGAFVAISLMTVAIGTDFWLYSRAHICNTTNATDETHTSQQPKKTRGDLTHSGLWRICCIEVVAIRNKRLVRASSLFPILSTILLLLGGLCVGLGQIYSSRNNILLSAGILFVSAGLSNIIGIIVYISSNAGDPIDKKGEDKKNLYSYGWSFYSGVLSFIVAEVIGVLAVNIYIEKNKEAHFKHFEFVKTVPSPSSSPYTSIPSYHYRQQRSQSCSQSREPSKNTSLATLSITGSSLPLGDILMYTVGREHPLKAGSLASYNTDFEHPNFLQVHNRVSKDVKDSLNRRITPV</sequence>
<comment type="subcellular location">
    <subcellularLocation>
        <location evidence="1 6">Membrane</location>
        <topology evidence="1 6">Multi-pass membrane protein</topology>
    </subcellularLocation>
</comment>
<keyword evidence="6" id="KW-0851">Voltage-gated channel</keyword>
<evidence type="ECO:0000256" key="1">
    <source>
        <dbReference type="ARBA" id="ARBA00004141"/>
    </source>
</evidence>
<keyword evidence="6" id="KW-0406">Ion transport</keyword>
<feature type="transmembrane region" description="Helical" evidence="6">
    <location>
        <begin position="162"/>
        <end position="188"/>
    </location>
</feature>
<keyword evidence="4 6" id="KW-1133">Transmembrane helix</keyword>
<dbReference type="Proteomes" id="UP000472260">
    <property type="component" value="Unassembled WGS sequence"/>
</dbReference>
<reference evidence="7" key="2">
    <citation type="submission" date="2025-09" db="UniProtKB">
        <authorList>
            <consortium name="Ensembl"/>
        </authorList>
    </citation>
    <scope>IDENTIFICATION</scope>
</reference>
<dbReference type="GO" id="GO:0016247">
    <property type="term" value="F:channel regulator activity"/>
    <property type="evidence" value="ECO:0007669"/>
    <property type="project" value="TreeGrafter"/>
</dbReference>
<dbReference type="GO" id="GO:0032281">
    <property type="term" value="C:AMPA glutamate receptor complex"/>
    <property type="evidence" value="ECO:0007669"/>
    <property type="project" value="TreeGrafter"/>
</dbReference>
<dbReference type="PRINTS" id="PR01792">
    <property type="entry name" value="VDCCGAMMA"/>
</dbReference>
<evidence type="ECO:0000256" key="3">
    <source>
        <dbReference type="ARBA" id="ARBA00022692"/>
    </source>
</evidence>
<keyword evidence="6" id="KW-0813">Transport</keyword>
<keyword evidence="6" id="KW-0109">Calcium transport</keyword>
<evidence type="ECO:0000256" key="6">
    <source>
        <dbReference type="RuleBase" id="RU363085"/>
    </source>
</evidence>
<keyword evidence="6" id="KW-0106">Calcium</keyword>
<keyword evidence="6" id="KW-0107">Calcium channel</keyword>